<dbReference type="GO" id="GO:0005886">
    <property type="term" value="C:plasma membrane"/>
    <property type="evidence" value="ECO:0007669"/>
    <property type="project" value="TreeGrafter"/>
</dbReference>
<evidence type="ECO:0000313" key="8">
    <source>
        <dbReference type="Proteomes" id="UP000035100"/>
    </source>
</evidence>
<feature type="transmembrane region" description="Helical" evidence="6">
    <location>
        <begin position="70"/>
        <end position="95"/>
    </location>
</feature>
<feature type="transmembrane region" description="Helical" evidence="6">
    <location>
        <begin position="150"/>
        <end position="172"/>
    </location>
</feature>
<protein>
    <submittedName>
        <fullName evidence="7">Formate/nitrite family of transporter</fullName>
    </submittedName>
</protein>
<evidence type="ECO:0000256" key="6">
    <source>
        <dbReference type="SAM" id="Phobius"/>
    </source>
</evidence>
<comment type="caution">
    <text evidence="7">The sequence shown here is derived from an EMBL/GenBank/DDBJ whole genome shotgun (WGS) entry which is preliminary data.</text>
</comment>
<sequence length="299" mass="32155">MNPTDPTRVTDPDDAPRTKASRAAAARTDEQRAEVENEAVEKATHMSARLVYEVVLREGEEELSRPRSSLIFSGLAAGVCIAFSVLGEALFLTYLPDVPASYLLENLGYSLGFMLVIMGRLQLFTENTITTVMPVLTRRSLNCLLATARLWGIVLTANTAGCLVAASFLYWTPAIQPEVQASIHALSLHATGFGPVAGFFKAIPAGLLMAALVWMMSAGQRAEGFFIILTFTWLIAAGDFTHIVAGSVEMFYVVFSGDLDAGPAILGFFLPVLLGNIVGGTAVFTAMAWGQVREEIARS</sequence>
<dbReference type="Gene3D" id="1.20.1080.10">
    <property type="entry name" value="Glycerol uptake facilitator protein"/>
    <property type="match status" value="1"/>
</dbReference>
<comment type="subcellular location">
    <subcellularLocation>
        <location evidence="1">Membrane</location>
        <topology evidence="1">Multi-pass membrane protein</topology>
    </subcellularLocation>
</comment>
<reference evidence="7 8" key="1">
    <citation type="submission" date="2013-01" db="EMBL/GenBank/DDBJ databases">
        <authorList>
            <person name="Fiebig A."/>
            <person name="Goeker M."/>
            <person name="Klenk H.-P.P."/>
        </authorList>
    </citation>
    <scope>NUCLEOTIDE SEQUENCE [LARGE SCALE GENOMIC DNA]</scope>
    <source>
        <strain evidence="7 8">DSM 24838</strain>
    </source>
</reference>
<gene>
    <name evidence="7" type="ORF">Wenmar_00333</name>
</gene>
<dbReference type="InterPro" id="IPR000292">
    <property type="entry name" value="For/NO2_transpt"/>
</dbReference>
<keyword evidence="2 6" id="KW-0812">Transmembrane</keyword>
<keyword evidence="3 6" id="KW-1133">Transmembrane helix</keyword>
<evidence type="ECO:0000256" key="3">
    <source>
        <dbReference type="ARBA" id="ARBA00022989"/>
    </source>
</evidence>
<feature type="transmembrane region" description="Helical" evidence="6">
    <location>
        <begin position="192"/>
        <end position="213"/>
    </location>
</feature>
<dbReference type="RefSeq" id="WP_018304459.1">
    <property type="nucleotide sequence ID" value="NZ_KB902313.1"/>
</dbReference>
<organism evidence="7 8">
    <name type="scientific">Wenxinia marina DSM 24838</name>
    <dbReference type="NCBI Taxonomy" id="1123501"/>
    <lineage>
        <taxon>Bacteria</taxon>
        <taxon>Pseudomonadati</taxon>
        <taxon>Pseudomonadota</taxon>
        <taxon>Alphaproteobacteria</taxon>
        <taxon>Rhodobacterales</taxon>
        <taxon>Roseobacteraceae</taxon>
        <taxon>Wenxinia</taxon>
    </lineage>
</organism>
<evidence type="ECO:0000256" key="1">
    <source>
        <dbReference type="ARBA" id="ARBA00004141"/>
    </source>
</evidence>
<dbReference type="eggNOG" id="COG2116">
    <property type="taxonomic scope" value="Bacteria"/>
</dbReference>
<dbReference type="EMBL" id="AONG01000003">
    <property type="protein sequence ID" value="KIQ70957.1"/>
    <property type="molecule type" value="Genomic_DNA"/>
</dbReference>
<keyword evidence="8" id="KW-1185">Reference proteome</keyword>
<feature type="transmembrane region" description="Helical" evidence="6">
    <location>
        <begin position="107"/>
        <end position="129"/>
    </location>
</feature>
<name>A0A0D0QF50_9RHOB</name>
<dbReference type="Pfam" id="PF01226">
    <property type="entry name" value="Form_Nir_trans"/>
    <property type="match status" value="1"/>
</dbReference>
<feature type="compositionally biased region" description="Basic and acidic residues" evidence="5">
    <location>
        <begin position="8"/>
        <end position="17"/>
    </location>
</feature>
<feature type="transmembrane region" description="Helical" evidence="6">
    <location>
        <begin position="265"/>
        <end position="289"/>
    </location>
</feature>
<dbReference type="OrthoDB" id="261587at2"/>
<dbReference type="Proteomes" id="UP000035100">
    <property type="component" value="Unassembled WGS sequence"/>
</dbReference>
<dbReference type="PANTHER" id="PTHR30520:SF2">
    <property type="entry name" value="INNER MEMBRANE PROTEIN YFDC"/>
    <property type="match status" value="1"/>
</dbReference>
<dbReference type="PATRIC" id="fig|1123501.6.peg.390"/>
<dbReference type="AlphaFoldDB" id="A0A0D0QF50"/>
<dbReference type="InterPro" id="IPR023271">
    <property type="entry name" value="Aquaporin-like"/>
</dbReference>
<feature type="transmembrane region" description="Helical" evidence="6">
    <location>
        <begin position="225"/>
        <end position="245"/>
    </location>
</feature>
<evidence type="ECO:0000313" key="7">
    <source>
        <dbReference type="EMBL" id="KIQ70957.1"/>
    </source>
</evidence>
<accession>A0A0D0QF50</accession>
<proteinExistence type="predicted"/>
<evidence type="ECO:0000256" key="5">
    <source>
        <dbReference type="SAM" id="MobiDB-lite"/>
    </source>
</evidence>
<dbReference type="PANTHER" id="PTHR30520">
    <property type="entry name" value="FORMATE TRANSPORTER-RELATED"/>
    <property type="match status" value="1"/>
</dbReference>
<evidence type="ECO:0000256" key="2">
    <source>
        <dbReference type="ARBA" id="ARBA00022692"/>
    </source>
</evidence>
<keyword evidence="4 6" id="KW-0472">Membrane</keyword>
<dbReference type="STRING" id="1123501.Wenmar_00333"/>
<feature type="compositionally biased region" description="Basic and acidic residues" evidence="5">
    <location>
        <begin position="27"/>
        <end position="39"/>
    </location>
</feature>
<evidence type="ECO:0000256" key="4">
    <source>
        <dbReference type="ARBA" id="ARBA00023136"/>
    </source>
</evidence>
<feature type="region of interest" description="Disordered" evidence="5">
    <location>
        <begin position="1"/>
        <end position="39"/>
    </location>
</feature>
<dbReference type="GO" id="GO:0015499">
    <property type="term" value="F:formate transmembrane transporter activity"/>
    <property type="evidence" value="ECO:0007669"/>
    <property type="project" value="TreeGrafter"/>
</dbReference>